<dbReference type="Proteomes" id="UP000271889">
    <property type="component" value="Unassembled WGS sequence"/>
</dbReference>
<organism evidence="3 4">
    <name type="scientific">Cylicostephanus goldi</name>
    <name type="common">Nematode worm</name>
    <dbReference type="NCBI Taxonomy" id="71465"/>
    <lineage>
        <taxon>Eukaryota</taxon>
        <taxon>Metazoa</taxon>
        <taxon>Ecdysozoa</taxon>
        <taxon>Nematoda</taxon>
        <taxon>Chromadorea</taxon>
        <taxon>Rhabditida</taxon>
        <taxon>Rhabditina</taxon>
        <taxon>Rhabditomorpha</taxon>
        <taxon>Strongyloidea</taxon>
        <taxon>Strongylidae</taxon>
        <taxon>Cylicostephanus</taxon>
    </lineage>
</organism>
<dbReference type="PANTHER" id="PTHR44590:SF4">
    <property type="entry name" value="CARBOXYLIC ESTER HYDROLASE"/>
    <property type="match status" value="1"/>
</dbReference>
<dbReference type="PANTHER" id="PTHR44590">
    <property type="entry name" value="CARBOXYLIC ESTER HYDROLASE-RELATED"/>
    <property type="match status" value="1"/>
</dbReference>
<proteinExistence type="predicted"/>
<evidence type="ECO:0000256" key="1">
    <source>
        <dbReference type="SAM" id="SignalP"/>
    </source>
</evidence>
<keyword evidence="4" id="KW-1185">Reference proteome</keyword>
<feature type="chain" id="PRO_5017981785" description="Carboxylesterase type B domain-containing protein" evidence="1">
    <location>
        <begin position="18"/>
        <end position="159"/>
    </location>
</feature>
<sequence>MVPSVLYFICLLAATTAQVLELNEGKVQGFEYKTKKGDIAEVFLNIPFALPPIGELRFERPQPPKPWADVRNGTIFGAACIQIVPEAAFTRSLEISEDCLSLNIIRPKTKGSRNFLPILFYVHGSAYEMFSAVECGYKGFAEMFADREVIVVTIQHRLG</sequence>
<reference evidence="3 4" key="1">
    <citation type="submission" date="2018-11" db="EMBL/GenBank/DDBJ databases">
        <authorList>
            <consortium name="Pathogen Informatics"/>
        </authorList>
    </citation>
    <scope>NUCLEOTIDE SEQUENCE [LARGE SCALE GENOMIC DNA]</scope>
</reference>
<evidence type="ECO:0000313" key="4">
    <source>
        <dbReference type="Proteomes" id="UP000271889"/>
    </source>
</evidence>
<dbReference type="AlphaFoldDB" id="A0A3P7MLJ4"/>
<dbReference type="InterPro" id="IPR002018">
    <property type="entry name" value="CarbesteraseB"/>
</dbReference>
<name>A0A3P7MLJ4_CYLGO</name>
<feature type="non-terminal residue" evidence="3">
    <location>
        <position position="159"/>
    </location>
</feature>
<feature type="domain" description="Carboxylesterase type B" evidence="2">
    <location>
        <begin position="18"/>
        <end position="159"/>
    </location>
</feature>
<gene>
    <name evidence="3" type="ORF">CGOC_LOCUS9568</name>
</gene>
<accession>A0A3P7MLJ4</accession>
<keyword evidence="1" id="KW-0732">Signal</keyword>
<dbReference type="InterPro" id="IPR029058">
    <property type="entry name" value="AB_hydrolase_fold"/>
</dbReference>
<evidence type="ECO:0000259" key="2">
    <source>
        <dbReference type="Pfam" id="PF00135"/>
    </source>
</evidence>
<dbReference type="SUPFAM" id="SSF53474">
    <property type="entry name" value="alpha/beta-Hydrolases"/>
    <property type="match status" value="1"/>
</dbReference>
<feature type="signal peptide" evidence="1">
    <location>
        <begin position="1"/>
        <end position="17"/>
    </location>
</feature>
<dbReference type="EMBL" id="UYRV01107432">
    <property type="protein sequence ID" value="VDN23398.1"/>
    <property type="molecule type" value="Genomic_DNA"/>
</dbReference>
<dbReference type="OrthoDB" id="6846267at2759"/>
<protein>
    <recommendedName>
        <fullName evidence="2">Carboxylesterase type B domain-containing protein</fullName>
    </recommendedName>
</protein>
<dbReference type="Pfam" id="PF00135">
    <property type="entry name" value="COesterase"/>
    <property type="match status" value="1"/>
</dbReference>
<evidence type="ECO:0000313" key="3">
    <source>
        <dbReference type="EMBL" id="VDN23398.1"/>
    </source>
</evidence>
<dbReference type="Gene3D" id="3.40.50.1820">
    <property type="entry name" value="alpha/beta hydrolase"/>
    <property type="match status" value="1"/>
</dbReference>